<keyword evidence="3" id="KW-1185">Reference proteome</keyword>
<dbReference type="InterPro" id="IPR012340">
    <property type="entry name" value="NA-bd_OB-fold"/>
</dbReference>
<organism evidence="2 3">
    <name type="scientific">Rhodococcus spelaei</name>
    <dbReference type="NCBI Taxonomy" id="2546320"/>
    <lineage>
        <taxon>Bacteria</taxon>
        <taxon>Bacillati</taxon>
        <taxon>Actinomycetota</taxon>
        <taxon>Actinomycetes</taxon>
        <taxon>Mycobacteriales</taxon>
        <taxon>Nocardiaceae</taxon>
        <taxon>Rhodococcus</taxon>
    </lineage>
</organism>
<dbReference type="AlphaFoldDB" id="A0A541B0K7"/>
<dbReference type="SUPFAM" id="SSF50249">
    <property type="entry name" value="Nucleic acid-binding proteins"/>
    <property type="match status" value="1"/>
</dbReference>
<feature type="domain" description="ChsH2 C-terminal OB-fold" evidence="1">
    <location>
        <begin position="43"/>
        <end position="103"/>
    </location>
</feature>
<sequence length="133" mass="13900">MRPRTLPPDALLLKRCTNCATLLAPLTATCTSCLGTDLGIAPCSGTGSIVSWKPAPAGTDEPHTTAAPPVNAIVELDDGPRIYTWIEGDIPLRPDRPVRVTFRPTERGERFPVFAVCAAAATGRPALVPAGAA</sequence>
<protein>
    <recommendedName>
        <fullName evidence="1">ChsH2 C-terminal OB-fold domain-containing protein</fullName>
    </recommendedName>
</protein>
<dbReference type="Proteomes" id="UP000316256">
    <property type="component" value="Unassembled WGS sequence"/>
</dbReference>
<reference evidence="2 3" key="1">
    <citation type="submission" date="2019-06" db="EMBL/GenBank/DDBJ databases">
        <title>Rhodococcus spaelei sp. nov., isolated from a cave.</title>
        <authorList>
            <person name="Lee S.D."/>
        </authorList>
    </citation>
    <scope>NUCLEOTIDE SEQUENCE [LARGE SCALE GENOMIC DNA]</scope>
    <source>
        <strain evidence="2 3">C9-5</strain>
    </source>
</reference>
<gene>
    <name evidence="2" type="ORF">FK531_19970</name>
</gene>
<evidence type="ECO:0000313" key="2">
    <source>
        <dbReference type="EMBL" id="TQF65832.1"/>
    </source>
</evidence>
<dbReference type="InterPro" id="IPR002878">
    <property type="entry name" value="ChsH2_C"/>
</dbReference>
<dbReference type="PANTHER" id="PTHR34075">
    <property type="entry name" value="BLR3430 PROTEIN"/>
    <property type="match status" value="1"/>
</dbReference>
<dbReference type="Pfam" id="PF01796">
    <property type="entry name" value="OB_ChsH2_C"/>
    <property type="match status" value="1"/>
</dbReference>
<name>A0A541B0K7_9NOCA</name>
<accession>A0A541B0K7</accession>
<comment type="caution">
    <text evidence="2">The sequence shown here is derived from an EMBL/GenBank/DDBJ whole genome shotgun (WGS) entry which is preliminary data.</text>
</comment>
<proteinExistence type="predicted"/>
<evidence type="ECO:0000259" key="1">
    <source>
        <dbReference type="Pfam" id="PF01796"/>
    </source>
</evidence>
<dbReference type="EMBL" id="VIGH01000010">
    <property type="protein sequence ID" value="TQF65832.1"/>
    <property type="molecule type" value="Genomic_DNA"/>
</dbReference>
<dbReference type="InterPro" id="IPR052513">
    <property type="entry name" value="Thioester_dehydratase-like"/>
</dbReference>
<dbReference type="OrthoDB" id="4542282at2"/>
<dbReference type="PANTHER" id="PTHR34075:SF5">
    <property type="entry name" value="BLR3430 PROTEIN"/>
    <property type="match status" value="1"/>
</dbReference>
<evidence type="ECO:0000313" key="3">
    <source>
        <dbReference type="Proteomes" id="UP000316256"/>
    </source>
</evidence>